<evidence type="ECO:0000313" key="2">
    <source>
        <dbReference type="EMBL" id="GAA4707240.1"/>
    </source>
</evidence>
<feature type="compositionally biased region" description="Basic residues" evidence="1">
    <location>
        <begin position="216"/>
        <end position="232"/>
    </location>
</feature>
<reference evidence="3" key="1">
    <citation type="journal article" date="2019" name="Int. J. Syst. Evol. Microbiol.">
        <title>The Global Catalogue of Microorganisms (GCM) 10K type strain sequencing project: providing services to taxonomists for standard genome sequencing and annotation.</title>
        <authorList>
            <consortium name="The Broad Institute Genomics Platform"/>
            <consortium name="The Broad Institute Genome Sequencing Center for Infectious Disease"/>
            <person name="Wu L."/>
            <person name="Ma J."/>
        </authorList>
    </citation>
    <scope>NUCLEOTIDE SEQUENCE [LARGE SCALE GENOMIC DNA]</scope>
    <source>
        <strain evidence="3">JCM 18055</strain>
    </source>
</reference>
<dbReference type="EMBL" id="BAABIC010000024">
    <property type="protein sequence ID" value="GAA4707240.1"/>
    <property type="molecule type" value="Genomic_DNA"/>
</dbReference>
<dbReference type="Proteomes" id="UP001500325">
    <property type="component" value="Unassembled WGS sequence"/>
</dbReference>
<feature type="compositionally biased region" description="Low complexity" evidence="1">
    <location>
        <begin position="79"/>
        <end position="105"/>
    </location>
</feature>
<proteinExistence type="predicted"/>
<feature type="compositionally biased region" description="Low complexity" evidence="1">
    <location>
        <begin position="197"/>
        <end position="214"/>
    </location>
</feature>
<feature type="region of interest" description="Disordered" evidence="1">
    <location>
        <begin position="176"/>
        <end position="232"/>
    </location>
</feature>
<evidence type="ECO:0000313" key="3">
    <source>
        <dbReference type="Proteomes" id="UP001500325"/>
    </source>
</evidence>
<gene>
    <name evidence="2" type="ORF">GCM10023215_55090</name>
</gene>
<comment type="caution">
    <text evidence="2">The sequence shown here is derived from an EMBL/GenBank/DDBJ whole genome shotgun (WGS) entry which is preliminary data.</text>
</comment>
<feature type="compositionally biased region" description="Polar residues" evidence="1">
    <location>
        <begin position="187"/>
        <end position="196"/>
    </location>
</feature>
<name>A0ABP8XFU9_9PSEU</name>
<feature type="region of interest" description="Disordered" evidence="1">
    <location>
        <begin position="1"/>
        <end position="139"/>
    </location>
</feature>
<accession>A0ABP8XFU9</accession>
<evidence type="ECO:0000256" key="1">
    <source>
        <dbReference type="SAM" id="MobiDB-lite"/>
    </source>
</evidence>
<feature type="compositionally biased region" description="Basic and acidic residues" evidence="1">
    <location>
        <begin position="43"/>
        <end position="64"/>
    </location>
</feature>
<protein>
    <submittedName>
        <fullName evidence="2">Uncharacterized protein</fullName>
    </submittedName>
</protein>
<organism evidence="2 3">
    <name type="scientific">Pseudonocardia yuanmonensis</name>
    <dbReference type="NCBI Taxonomy" id="1095914"/>
    <lineage>
        <taxon>Bacteria</taxon>
        <taxon>Bacillati</taxon>
        <taxon>Actinomycetota</taxon>
        <taxon>Actinomycetes</taxon>
        <taxon>Pseudonocardiales</taxon>
        <taxon>Pseudonocardiaceae</taxon>
        <taxon>Pseudonocardia</taxon>
    </lineage>
</organism>
<sequence>MASAPTATASRLLEQQRGGADRASTARVQLRDQAPMHTGFVLERLRSTRRDRTPVGRGEPDKNRATGQRVPPAHAPATSRMSSPASRADDSPSATPAASGPETPSVAARRGRDQHGGGPDQLPNPGRQSGDPGLDQSQMGGRRFVAGVLVIREHPKQCQHRLTKNTYGIDHCVPTDGPGGQVGKIRASTTRYGNSHSSSARAGATRTSASATGRNGPHRAPRAPTRPPRRRP</sequence>
<keyword evidence="3" id="KW-1185">Reference proteome</keyword>